<dbReference type="RefSeq" id="NP_504171.1">
    <property type="nucleotide sequence ID" value="NM_071770.1"/>
</dbReference>
<feature type="transmembrane region" description="Helical" evidence="1">
    <location>
        <begin position="53"/>
        <end position="77"/>
    </location>
</feature>
<keyword evidence="1" id="KW-0472">Membrane</keyword>
<feature type="transmembrane region" description="Helical" evidence="1">
    <location>
        <begin position="140"/>
        <end position="161"/>
    </location>
</feature>
<dbReference type="Pfam" id="PF10318">
    <property type="entry name" value="7TM_GPCR_Srh"/>
    <property type="match status" value="1"/>
</dbReference>
<organism evidence="2 3">
    <name type="scientific">Caenorhabditis elegans</name>
    <dbReference type="NCBI Taxonomy" id="6239"/>
    <lineage>
        <taxon>Eukaryota</taxon>
        <taxon>Metazoa</taxon>
        <taxon>Ecdysozoa</taxon>
        <taxon>Nematoda</taxon>
        <taxon>Chromadorea</taxon>
        <taxon>Rhabditida</taxon>
        <taxon>Rhabditina</taxon>
        <taxon>Rhabditomorpha</taxon>
        <taxon>Rhabditoidea</taxon>
        <taxon>Rhabditidae</taxon>
        <taxon>Peloderinae</taxon>
        <taxon>Caenorhabditis</taxon>
    </lineage>
</organism>
<reference evidence="2 3" key="1">
    <citation type="journal article" date="1998" name="Science">
        <title>Genome sequence of the nematode C. elegans: a platform for investigating biology.</title>
        <authorList>
            <consortium name="The C. elegans sequencing consortium"/>
            <person name="Sulson J.E."/>
            <person name="Waterston R."/>
        </authorList>
    </citation>
    <scope>NUCLEOTIDE SEQUENCE [LARGE SCALE GENOMIC DNA]</scope>
    <source>
        <strain evidence="2 3">Bristol N2</strain>
    </source>
</reference>
<evidence type="ECO:0000256" key="1">
    <source>
        <dbReference type="SAM" id="Phobius"/>
    </source>
</evidence>
<protein>
    <submittedName>
        <fullName evidence="2">Serpentine Receptor, class H</fullName>
    </submittedName>
</protein>
<keyword evidence="1" id="KW-0812">Transmembrane</keyword>
<dbReference type="InterPro" id="IPR019422">
    <property type="entry name" value="7TM_GPCR_serpentine_rcpt_Srh"/>
</dbReference>
<evidence type="ECO:0000313" key="2">
    <source>
        <dbReference type="EMBL" id="CCD68658.1"/>
    </source>
</evidence>
<dbReference type="PhylomeDB" id="O44541"/>
<sequence length="331" mass="37990">MNVSCVPNFNYFDTSEFLTVAMHSITVIVTPIHLLGLYCILFKTPDQMEGVKWYLLNMHISVMVFDYSVTVLSIPFVLATKLAGFSLGISKYLNLPFIIPAITTIYSFGLISIAIVAIFENQFRVNCSFSWMTKWGHMKPLFLPFHYIVHACMVAGVLFFVPNQEAAIKNLFKNLPCLPHEIYEAPFFVLAENVNYHLITAFLAIAFVTFEILFFLICLIFNCLKQLKEHKMSRRTFRLQKQFLIAIIVQSGVPLIFFILPLFYFIFAFLKQYYNQGVINCLIVNASLHGLVSTLAMLSLHKPYRQAMKDMFARSPQQRPEVSKISKAVLL</sequence>
<dbReference type="FunCoup" id="O44541">
    <property type="interactions" value="6"/>
</dbReference>
<name>O44541_CAEEL</name>
<evidence type="ECO:0000313" key="4">
    <source>
        <dbReference type="WormBase" id="E03D2.3"/>
    </source>
</evidence>
<dbReference type="Proteomes" id="UP000001940">
    <property type="component" value="Chromosome V"/>
</dbReference>
<dbReference type="KEGG" id="cel:CELE_E03D2.3"/>
<keyword evidence="2" id="KW-0675">Receptor</keyword>
<dbReference type="WormBase" id="E03D2.3">
    <property type="protein sequence ID" value="CE16960"/>
    <property type="gene ID" value="WBGene00005415"/>
    <property type="gene designation" value="srh-204"/>
</dbReference>
<feature type="transmembrane region" description="Helical" evidence="1">
    <location>
        <begin position="20"/>
        <end position="41"/>
    </location>
</feature>
<feature type="transmembrane region" description="Helical" evidence="1">
    <location>
        <begin position="282"/>
        <end position="301"/>
    </location>
</feature>
<dbReference type="STRING" id="6239.E03D2.3.1"/>
<dbReference type="UCSC" id="E03D2.3">
    <property type="organism name" value="c. elegans"/>
</dbReference>
<gene>
    <name evidence="2 4" type="primary">srh-204</name>
    <name evidence="2" type="ORF">CELE_E03D2.3</name>
    <name evidence="4" type="ORF">E03D2.3</name>
</gene>
<accession>O44541</accession>
<keyword evidence="1" id="KW-1133">Transmembrane helix</keyword>
<dbReference type="CTD" id="184009"/>
<keyword evidence="3" id="KW-1185">Reference proteome</keyword>
<dbReference type="AGR" id="WB:WBGene00005415"/>
<dbReference type="EMBL" id="BX284605">
    <property type="protein sequence ID" value="CCD68658.1"/>
    <property type="molecule type" value="Genomic_DNA"/>
</dbReference>
<feature type="transmembrane region" description="Helical" evidence="1">
    <location>
        <begin position="243"/>
        <end position="270"/>
    </location>
</feature>
<feature type="transmembrane region" description="Helical" evidence="1">
    <location>
        <begin position="196"/>
        <end position="222"/>
    </location>
</feature>
<dbReference type="GeneID" id="184009"/>
<dbReference type="PIR" id="T15085">
    <property type="entry name" value="T15085"/>
</dbReference>
<dbReference type="HOGENOM" id="CLU_042960_1_1_1"/>
<dbReference type="PaxDb" id="6239-E03D2.3"/>
<feature type="transmembrane region" description="Helical" evidence="1">
    <location>
        <begin position="97"/>
        <end position="119"/>
    </location>
</feature>
<dbReference type="InParanoid" id="O44541"/>
<dbReference type="PANTHER" id="PTHR22941">
    <property type="entry name" value="SERPENTINE RECEPTOR"/>
    <property type="match status" value="1"/>
</dbReference>
<dbReference type="InterPro" id="IPR053220">
    <property type="entry name" value="Nematode_rcpt-like_serp_H"/>
</dbReference>
<dbReference type="OMA" id="YSESWIA"/>
<evidence type="ECO:0000313" key="3">
    <source>
        <dbReference type="Proteomes" id="UP000001940"/>
    </source>
</evidence>
<dbReference type="AlphaFoldDB" id="O44541"/>
<dbReference type="PANTHER" id="PTHR22941:SF173">
    <property type="entry name" value="SERPENTINE RECEPTOR, CLASS H"/>
    <property type="match status" value="1"/>
</dbReference>
<proteinExistence type="predicted"/>
<dbReference type="SMR" id="O44541"/>